<keyword evidence="10" id="KW-0443">Lipid metabolism</keyword>
<feature type="transmembrane region" description="Helical" evidence="16">
    <location>
        <begin position="90"/>
        <end position="115"/>
    </location>
</feature>
<dbReference type="InterPro" id="IPR050324">
    <property type="entry name" value="CDP-alcohol_PTase-I"/>
</dbReference>
<keyword evidence="12" id="KW-0594">Phospholipid biosynthesis</keyword>
<dbReference type="PIRSF" id="PIRSF000847">
    <property type="entry name" value="Phos_ph_gly_syn"/>
    <property type="match status" value="1"/>
</dbReference>
<keyword evidence="13" id="KW-1208">Phospholipid metabolism</keyword>
<keyword evidence="6" id="KW-0444">Lipid biosynthesis</keyword>
<dbReference type="EMBL" id="CP022684">
    <property type="protein sequence ID" value="AUM14515.1"/>
    <property type="molecule type" value="Genomic_DNA"/>
</dbReference>
<keyword evidence="7 15" id="KW-0808">Transferase</keyword>
<dbReference type="AlphaFoldDB" id="A0A2K9LSR8"/>
<evidence type="ECO:0000256" key="13">
    <source>
        <dbReference type="ARBA" id="ARBA00023264"/>
    </source>
</evidence>
<evidence type="ECO:0000256" key="7">
    <source>
        <dbReference type="ARBA" id="ARBA00022679"/>
    </source>
</evidence>
<feature type="transmembrane region" description="Helical" evidence="16">
    <location>
        <begin position="154"/>
        <end position="174"/>
    </location>
</feature>
<accession>A0A2K9LSR8</accession>
<evidence type="ECO:0000256" key="15">
    <source>
        <dbReference type="RuleBase" id="RU003750"/>
    </source>
</evidence>
<feature type="transmembrane region" description="Helical" evidence="16">
    <location>
        <begin position="7"/>
        <end position="28"/>
    </location>
</feature>
<keyword evidence="18" id="KW-1185">Reference proteome</keyword>
<dbReference type="GO" id="GO:0016020">
    <property type="term" value="C:membrane"/>
    <property type="evidence" value="ECO:0007669"/>
    <property type="project" value="UniProtKB-SubCell"/>
</dbReference>
<organism evidence="17 18">
    <name type="scientific">Ketobacter alkanivorans</name>
    <dbReference type="NCBI Taxonomy" id="1917421"/>
    <lineage>
        <taxon>Bacteria</taxon>
        <taxon>Pseudomonadati</taxon>
        <taxon>Pseudomonadota</taxon>
        <taxon>Gammaproteobacteria</taxon>
        <taxon>Pseudomonadales</taxon>
        <taxon>Ketobacteraceae</taxon>
        <taxon>Ketobacter</taxon>
    </lineage>
</organism>
<dbReference type="InterPro" id="IPR048254">
    <property type="entry name" value="CDP_ALCOHOL_P_TRANSF_CS"/>
</dbReference>
<gene>
    <name evidence="17" type="ORF">Kalk_19700</name>
</gene>
<evidence type="ECO:0000256" key="4">
    <source>
        <dbReference type="ARBA" id="ARBA00013170"/>
    </source>
</evidence>
<evidence type="ECO:0000256" key="5">
    <source>
        <dbReference type="ARBA" id="ARBA00014944"/>
    </source>
</evidence>
<evidence type="ECO:0000256" key="11">
    <source>
        <dbReference type="ARBA" id="ARBA00023136"/>
    </source>
</evidence>
<reference evidence="18" key="1">
    <citation type="submission" date="2017-08" db="EMBL/GenBank/DDBJ databases">
        <title>Direct submision.</title>
        <authorList>
            <person name="Kim S.-J."/>
            <person name="Rhee S.-K."/>
        </authorList>
    </citation>
    <scope>NUCLEOTIDE SEQUENCE [LARGE SCALE GENOMIC DNA]</scope>
    <source>
        <strain evidence="18">GI5</strain>
    </source>
</reference>
<dbReference type="InterPro" id="IPR043130">
    <property type="entry name" value="CDP-OH_PTrfase_TM_dom"/>
</dbReference>
<keyword evidence="11 16" id="KW-0472">Membrane</keyword>
<evidence type="ECO:0000256" key="10">
    <source>
        <dbReference type="ARBA" id="ARBA00023098"/>
    </source>
</evidence>
<evidence type="ECO:0000256" key="2">
    <source>
        <dbReference type="ARBA" id="ARBA00005042"/>
    </source>
</evidence>
<dbReference type="KEGG" id="kak:Kalk_19700"/>
<dbReference type="Pfam" id="PF01066">
    <property type="entry name" value="CDP-OH_P_transf"/>
    <property type="match status" value="1"/>
</dbReference>
<proteinExistence type="inferred from homology"/>
<evidence type="ECO:0000256" key="6">
    <source>
        <dbReference type="ARBA" id="ARBA00022516"/>
    </source>
</evidence>
<comment type="pathway">
    <text evidence="2">Phospholipid metabolism; phosphatidylglycerol biosynthesis; phosphatidylglycerol from CDP-diacylglycerol: step 1/2.</text>
</comment>
<dbReference type="InterPro" id="IPR000462">
    <property type="entry name" value="CDP-OH_P_trans"/>
</dbReference>
<evidence type="ECO:0000313" key="17">
    <source>
        <dbReference type="EMBL" id="AUM14515.1"/>
    </source>
</evidence>
<evidence type="ECO:0000256" key="3">
    <source>
        <dbReference type="ARBA" id="ARBA00010441"/>
    </source>
</evidence>
<evidence type="ECO:0000313" key="18">
    <source>
        <dbReference type="Proteomes" id="UP000235116"/>
    </source>
</evidence>
<comment type="subcellular location">
    <subcellularLocation>
        <location evidence="1">Membrane</location>
        <topology evidence="1">Multi-pass membrane protein</topology>
    </subcellularLocation>
</comment>
<dbReference type="EC" id="2.7.8.5" evidence="4"/>
<dbReference type="PROSITE" id="PS00379">
    <property type="entry name" value="CDP_ALCOHOL_P_TRANSF"/>
    <property type="match status" value="1"/>
</dbReference>
<feature type="transmembrane region" description="Helical" evidence="16">
    <location>
        <begin position="127"/>
        <end position="148"/>
    </location>
</feature>
<evidence type="ECO:0000256" key="14">
    <source>
        <dbReference type="ARBA" id="ARBA00048586"/>
    </source>
</evidence>
<evidence type="ECO:0000256" key="1">
    <source>
        <dbReference type="ARBA" id="ARBA00004141"/>
    </source>
</evidence>
<evidence type="ECO:0000256" key="8">
    <source>
        <dbReference type="ARBA" id="ARBA00022692"/>
    </source>
</evidence>
<dbReference type="RefSeq" id="WP_101895888.1">
    <property type="nucleotide sequence ID" value="NZ_CP022684.1"/>
</dbReference>
<protein>
    <recommendedName>
        <fullName evidence="5">CDP-diacylglycerol--glycerol-3-phosphate 3-phosphatidyltransferase</fullName>
        <ecNumber evidence="4">2.7.8.5</ecNumber>
    </recommendedName>
</protein>
<keyword evidence="9 16" id="KW-1133">Transmembrane helix</keyword>
<name>A0A2K9LSR8_9GAMM</name>
<dbReference type="Gene3D" id="1.20.120.1760">
    <property type="match status" value="1"/>
</dbReference>
<evidence type="ECO:0000256" key="12">
    <source>
        <dbReference type="ARBA" id="ARBA00023209"/>
    </source>
</evidence>
<evidence type="ECO:0000256" key="16">
    <source>
        <dbReference type="SAM" id="Phobius"/>
    </source>
</evidence>
<dbReference type="Proteomes" id="UP000235116">
    <property type="component" value="Chromosome"/>
</dbReference>
<evidence type="ECO:0000256" key="9">
    <source>
        <dbReference type="ARBA" id="ARBA00022989"/>
    </source>
</evidence>
<comment type="catalytic activity">
    <reaction evidence="14">
        <text>a CDP-1,2-diacyl-sn-glycerol + sn-glycerol 3-phosphate = a 1,2-diacyl-sn-glycero-3-phospho-(1'-sn-glycero-3'-phosphate) + CMP + H(+)</text>
        <dbReference type="Rhea" id="RHEA:12593"/>
        <dbReference type="ChEBI" id="CHEBI:15378"/>
        <dbReference type="ChEBI" id="CHEBI:57597"/>
        <dbReference type="ChEBI" id="CHEBI:58332"/>
        <dbReference type="ChEBI" id="CHEBI:60110"/>
        <dbReference type="ChEBI" id="CHEBI:60377"/>
        <dbReference type="EC" id="2.7.8.5"/>
    </reaction>
</comment>
<dbReference type="GO" id="GO:0008444">
    <property type="term" value="F:CDP-diacylglycerol-glycerol-3-phosphate 3-phosphatidyltransferase activity"/>
    <property type="evidence" value="ECO:0007669"/>
    <property type="project" value="UniProtKB-EC"/>
</dbReference>
<dbReference type="GO" id="GO:0046474">
    <property type="term" value="P:glycerophospholipid biosynthetic process"/>
    <property type="evidence" value="ECO:0007669"/>
    <property type="project" value="TreeGrafter"/>
</dbReference>
<keyword evidence="8 16" id="KW-0812">Transmembrane</keyword>
<comment type="similarity">
    <text evidence="3 15">Belongs to the CDP-alcohol phosphatidyltransferase class-I family.</text>
</comment>
<dbReference type="PANTHER" id="PTHR14269">
    <property type="entry name" value="CDP-DIACYLGLYCEROL--GLYCEROL-3-PHOSPHATE 3-PHOSPHATIDYLTRANSFERASE-RELATED"/>
    <property type="match status" value="1"/>
</dbReference>
<dbReference type="InterPro" id="IPR004570">
    <property type="entry name" value="Phosphatidylglycerol_P_synth"/>
</dbReference>
<dbReference type="PANTHER" id="PTHR14269:SF11">
    <property type="entry name" value="CDP-DIACYLGLYCEROL--GLYCEROL-3-PHOSPHATE 3-PHOSPHATIDYLTRANSFERASE"/>
    <property type="match status" value="1"/>
</dbReference>
<sequence length="190" mass="21424">MSLPIRHLPNILTLIRIVLVLPFIWFMSEAQYDRALWTLLIAGVSDGVDGFLARQFNWRSQFGSIADPVADKILLVSTFLALALTDNMAWWVVAVIVVRDIGIFIGAIAYWFLVGRYEGRPTFLSKICTFLMIVLGLGVLCNLVWTLIPAVWLTYLSYVVVALCIISMLQYTMLGVQGYRAKQRGTNHHA</sequence>